<dbReference type="InterPro" id="IPR036179">
    <property type="entry name" value="Ig-like_dom_sf"/>
</dbReference>
<feature type="non-terminal residue" evidence="7">
    <location>
        <position position="1"/>
    </location>
</feature>
<evidence type="ECO:0000313" key="7">
    <source>
        <dbReference type="EMBL" id="GFR05793.1"/>
    </source>
</evidence>
<dbReference type="CDD" id="cd00096">
    <property type="entry name" value="Ig"/>
    <property type="match status" value="1"/>
</dbReference>
<dbReference type="OrthoDB" id="6426685at2759"/>
<accession>A0A8X6GKN4</accession>
<comment type="caution">
    <text evidence="7">The sequence shown here is derived from an EMBL/GenBank/DDBJ whole genome shotgun (WGS) entry which is preliminary data.</text>
</comment>
<evidence type="ECO:0000256" key="4">
    <source>
        <dbReference type="ARBA" id="ARBA00022737"/>
    </source>
</evidence>
<dbReference type="GO" id="GO:0030198">
    <property type="term" value="P:extracellular matrix organization"/>
    <property type="evidence" value="ECO:0007669"/>
    <property type="project" value="TreeGrafter"/>
</dbReference>
<dbReference type="InterPro" id="IPR007110">
    <property type="entry name" value="Ig-like_dom"/>
</dbReference>
<dbReference type="InterPro" id="IPR013783">
    <property type="entry name" value="Ig-like_fold"/>
</dbReference>
<evidence type="ECO:0000256" key="5">
    <source>
        <dbReference type="SAM" id="MobiDB-lite"/>
    </source>
</evidence>
<organism evidence="7 8">
    <name type="scientific">Trichonephila clavata</name>
    <name type="common">Joro spider</name>
    <name type="synonym">Nephila clavata</name>
    <dbReference type="NCBI Taxonomy" id="2740835"/>
    <lineage>
        <taxon>Eukaryota</taxon>
        <taxon>Metazoa</taxon>
        <taxon>Ecdysozoa</taxon>
        <taxon>Arthropoda</taxon>
        <taxon>Chelicerata</taxon>
        <taxon>Arachnida</taxon>
        <taxon>Araneae</taxon>
        <taxon>Araneomorphae</taxon>
        <taxon>Entelegynae</taxon>
        <taxon>Araneoidea</taxon>
        <taxon>Nephilidae</taxon>
        <taxon>Trichonephila</taxon>
    </lineage>
</organism>
<dbReference type="Gene3D" id="2.20.100.10">
    <property type="entry name" value="Thrombospondin type-1 (TSP1) repeat"/>
    <property type="match status" value="3"/>
</dbReference>
<dbReference type="SUPFAM" id="SSF82895">
    <property type="entry name" value="TSP-1 type 1 repeat"/>
    <property type="match status" value="3"/>
</dbReference>
<dbReference type="GO" id="GO:0006508">
    <property type="term" value="P:proteolysis"/>
    <property type="evidence" value="ECO:0007669"/>
    <property type="project" value="TreeGrafter"/>
</dbReference>
<dbReference type="PROSITE" id="PS50835">
    <property type="entry name" value="IG_LIKE"/>
    <property type="match status" value="1"/>
</dbReference>
<dbReference type="PANTHER" id="PTHR13723">
    <property type="entry name" value="ADAMTS A DISINTEGRIN AND METALLOPROTEASE WITH THROMBOSPONDIN MOTIFS PROTEASE"/>
    <property type="match status" value="1"/>
</dbReference>
<reference evidence="7" key="1">
    <citation type="submission" date="2020-07" db="EMBL/GenBank/DDBJ databases">
        <title>Multicomponent nature underlies the extraordinary mechanical properties of spider dragline silk.</title>
        <authorList>
            <person name="Kono N."/>
            <person name="Nakamura H."/>
            <person name="Mori M."/>
            <person name="Yoshida Y."/>
            <person name="Ohtoshi R."/>
            <person name="Malay A.D."/>
            <person name="Moran D.A.P."/>
            <person name="Tomita M."/>
            <person name="Numata K."/>
            <person name="Arakawa K."/>
        </authorList>
    </citation>
    <scope>NUCLEOTIDE SEQUENCE</scope>
</reference>
<dbReference type="GO" id="GO:0004222">
    <property type="term" value="F:metalloendopeptidase activity"/>
    <property type="evidence" value="ECO:0007669"/>
    <property type="project" value="TreeGrafter"/>
</dbReference>
<dbReference type="GO" id="GO:0031012">
    <property type="term" value="C:extracellular matrix"/>
    <property type="evidence" value="ECO:0007669"/>
    <property type="project" value="TreeGrafter"/>
</dbReference>
<sequence>MLYCFLELRPVEVEPCAVSCPPPYPPREKQPEKEEIVEQVDVSFYSWNTEKFSPCSASCSGGIHTSIVRCLRLPDEAEVSPQLCDQELKPEPLTKKCNEQPCPVLYKWNITDFGNCSKECGGGIKARMVRCILVGKDSEVSHTMCPGQPPKSVEPCNVFDCEPSWKTEAWSKCSRSCAGGFQTRKLHCEKILAPLSQAIQLPPSKCIKTRPKAIKKCNLKPCPPPPRTTTTTTTTTTTSKPTVDDDTGRSTSEPGEHVFVQKHPNRRVTLKASGQAILFKGSNAKFHCPVNSTSNSSRVLWFKGHLRIPPSTTNGWPRVSVSGKGALRIHKLIFADSGTYTCLAGAFRSDVNVQVKPLPTRQPDNTLYSDTNKKKDQNLQVPLVPTSFFSTTPAPVVDSRHRNMTNRSALPQVRHFLVNMRHFAEERIKSDPVVLEYEWIVGEWS</sequence>
<gene>
    <name evidence="7" type="primary">Adamts18</name>
    <name evidence="7" type="ORF">TNCT_15401</name>
</gene>
<dbReference type="GO" id="GO:0005576">
    <property type="term" value="C:extracellular region"/>
    <property type="evidence" value="ECO:0007669"/>
    <property type="project" value="UniProtKB-SubCell"/>
</dbReference>
<dbReference type="PANTHER" id="PTHR13723:SF281">
    <property type="entry name" value="PAPILIN"/>
    <property type="match status" value="1"/>
</dbReference>
<feature type="domain" description="Ig-like" evidence="6">
    <location>
        <begin position="264"/>
        <end position="354"/>
    </location>
</feature>
<dbReference type="FunFam" id="2.20.100.10:FF:000005">
    <property type="entry name" value="ADAM metallopeptidase with thrombospondin type 1 motif 9"/>
    <property type="match status" value="1"/>
</dbReference>
<keyword evidence="3" id="KW-0732">Signal</keyword>
<dbReference type="InterPro" id="IPR036383">
    <property type="entry name" value="TSP1_rpt_sf"/>
</dbReference>
<dbReference type="SUPFAM" id="SSF48726">
    <property type="entry name" value="Immunoglobulin"/>
    <property type="match status" value="1"/>
</dbReference>
<keyword evidence="4" id="KW-0677">Repeat</keyword>
<dbReference type="Proteomes" id="UP000887116">
    <property type="component" value="Unassembled WGS sequence"/>
</dbReference>
<name>A0A8X6GKN4_TRICU</name>
<dbReference type="InterPro" id="IPR000884">
    <property type="entry name" value="TSP1_rpt"/>
</dbReference>
<dbReference type="EMBL" id="BMAO01035757">
    <property type="protein sequence ID" value="GFR05793.1"/>
    <property type="molecule type" value="Genomic_DNA"/>
</dbReference>
<comment type="subcellular location">
    <subcellularLocation>
        <location evidence="1">Secreted</location>
    </subcellularLocation>
</comment>
<evidence type="ECO:0000259" key="6">
    <source>
        <dbReference type="PROSITE" id="PS50835"/>
    </source>
</evidence>
<evidence type="ECO:0000256" key="3">
    <source>
        <dbReference type="ARBA" id="ARBA00022729"/>
    </source>
</evidence>
<dbReference type="Pfam" id="PF13927">
    <property type="entry name" value="Ig_3"/>
    <property type="match status" value="1"/>
</dbReference>
<evidence type="ECO:0000256" key="1">
    <source>
        <dbReference type="ARBA" id="ARBA00004613"/>
    </source>
</evidence>
<dbReference type="SMART" id="SM00209">
    <property type="entry name" value="TSP1"/>
    <property type="match status" value="3"/>
</dbReference>
<dbReference type="Pfam" id="PF19030">
    <property type="entry name" value="TSP1_ADAMTS"/>
    <property type="match status" value="3"/>
</dbReference>
<dbReference type="PROSITE" id="PS50092">
    <property type="entry name" value="TSP1"/>
    <property type="match status" value="3"/>
</dbReference>
<dbReference type="InterPro" id="IPR050439">
    <property type="entry name" value="ADAMTS_ADAMTS-like"/>
</dbReference>
<keyword evidence="2" id="KW-0964">Secreted</keyword>
<dbReference type="AlphaFoldDB" id="A0A8X6GKN4"/>
<dbReference type="InterPro" id="IPR003599">
    <property type="entry name" value="Ig_sub"/>
</dbReference>
<keyword evidence="8" id="KW-1185">Reference proteome</keyword>
<feature type="region of interest" description="Disordered" evidence="5">
    <location>
        <begin position="218"/>
        <end position="258"/>
    </location>
</feature>
<dbReference type="Gene3D" id="2.60.40.10">
    <property type="entry name" value="Immunoglobulins"/>
    <property type="match status" value="1"/>
</dbReference>
<proteinExistence type="predicted"/>
<dbReference type="SMART" id="SM00409">
    <property type="entry name" value="IG"/>
    <property type="match status" value="1"/>
</dbReference>
<protein>
    <submittedName>
        <fullName evidence="7">A disintegrin and metalloproteinase with thrombospondin motifs 18</fullName>
    </submittedName>
</protein>
<evidence type="ECO:0000256" key="2">
    <source>
        <dbReference type="ARBA" id="ARBA00022525"/>
    </source>
</evidence>
<evidence type="ECO:0000313" key="8">
    <source>
        <dbReference type="Proteomes" id="UP000887116"/>
    </source>
</evidence>
<feature type="compositionally biased region" description="Low complexity" evidence="5">
    <location>
        <begin position="228"/>
        <end position="241"/>
    </location>
</feature>